<keyword evidence="4" id="KW-0446">Lipid-binding</keyword>
<dbReference type="InterPro" id="IPR037036">
    <property type="entry name" value="PDED_dom_sf"/>
</dbReference>
<comment type="similarity">
    <text evidence="1">Belongs to the PDE6D/unc-119 family.</text>
</comment>
<protein>
    <recommendedName>
        <fullName evidence="5">GMP phosphodiesterase delta subunit domain-containing protein</fullName>
    </recommendedName>
</protein>
<accession>A0ABN9VCH6</accession>
<dbReference type="InterPro" id="IPR051519">
    <property type="entry name" value="PDE6D_unc-119_myristoyl-bd"/>
</dbReference>
<dbReference type="Pfam" id="PF05351">
    <property type="entry name" value="GMP_PDE_delta"/>
    <property type="match status" value="1"/>
</dbReference>
<name>A0ABN9VCH6_9DINO</name>
<reference evidence="6" key="1">
    <citation type="submission" date="2023-10" db="EMBL/GenBank/DDBJ databases">
        <authorList>
            <person name="Chen Y."/>
            <person name="Shah S."/>
            <person name="Dougan E. K."/>
            <person name="Thang M."/>
            <person name="Chan C."/>
        </authorList>
    </citation>
    <scope>NUCLEOTIDE SEQUENCE [LARGE SCALE GENOMIC DNA]</scope>
</reference>
<feature type="domain" description="GMP phosphodiesterase delta subunit" evidence="5">
    <location>
        <begin position="27"/>
        <end position="181"/>
    </location>
</feature>
<organism evidence="6 7">
    <name type="scientific">Prorocentrum cordatum</name>
    <dbReference type="NCBI Taxonomy" id="2364126"/>
    <lineage>
        <taxon>Eukaryota</taxon>
        <taxon>Sar</taxon>
        <taxon>Alveolata</taxon>
        <taxon>Dinophyceae</taxon>
        <taxon>Prorocentrales</taxon>
        <taxon>Prorocentraceae</taxon>
        <taxon>Prorocentrum</taxon>
    </lineage>
</organism>
<dbReference type="Gene3D" id="2.70.50.40">
    <property type="entry name" value="GMP phosphodiesterase, delta subunit"/>
    <property type="match status" value="1"/>
</dbReference>
<evidence type="ECO:0000256" key="4">
    <source>
        <dbReference type="ARBA" id="ARBA00023121"/>
    </source>
</evidence>
<evidence type="ECO:0000313" key="7">
    <source>
        <dbReference type="Proteomes" id="UP001189429"/>
    </source>
</evidence>
<keyword evidence="3" id="KW-0653">Protein transport</keyword>
<evidence type="ECO:0000313" key="6">
    <source>
        <dbReference type="EMBL" id="CAK0870786.1"/>
    </source>
</evidence>
<dbReference type="InterPro" id="IPR008015">
    <property type="entry name" value="PDED_dom"/>
</dbReference>
<sequence length="197" mass="22870">MEYPMVTVNDVMTLGVPTDRFLVPLSANTYKIDFLAFKIRAVQDGHETCLLEISKDPDDGPELDDTIGDDARMFKYHFGPRFLDFQTIGTNLEFTIGDVPLHNFRMIERHYFGDQLIKSYDFTLPFVIPNTRNTWEVIYTMPDMDPALKQAIIQNPYATCSDSFYFVEDRLVMHNKAWYDYSEGPGMVEIREEPPMP</sequence>
<dbReference type="PANTHER" id="PTHR12951:SF1">
    <property type="entry name" value="PROTEIN UNC-119 HOMOLOG"/>
    <property type="match status" value="1"/>
</dbReference>
<dbReference type="SUPFAM" id="SSF81296">
    <property type="entry name" value="E set domains"/>
    <property type="match status" value="1"/>
</dbReference>
<keyword evidence="2" id="KW-0813">Transport</keyword>
<gene>
    <name evidence="6" type="ORF">PCOR1329_LOCUS56796</name>
</gene>
<evidence type="ECO:0000256" key="1">
    <source>
        <dbReference type="ARBA" id="ARBA00008102"/>
    </source>
</evidence>
<dbReference type="PANTHER" id="PTHR12951">
    <property type="entry name" value="RETINAL PROTEIN 4"/>
    <property type="match status" value="1"/>
</dbReference>
<dbReference type="Proteomes" id="UP001189429">
    <property type="component" value="Unassembled WGS sequence"/>
</dbReference>
<proteinExistence type="inferred from homology"/>
<dbReference type="EMBL" id="CAUYUJ010016996">
    <property type="protein sequence ID" value="CAK0870786.1"/>
    <property type="molecule type" value="Genomic_DNA"/>
</dbReference>
<keyword evidence="7" id="KW-1185">Reference proteome</keyword>
<evidence type="ECO:0000256" key="2">
    <source>
        <dbReference type="ARBA" id="ARBA00022448"/>
    </source>
</evidence>
<dbReference type="InterPro" id="IPR014756">
    <property type="entry name" value="Ig_E-set"/>
</dbReference>
<comment type="caution">
    <text evidence="6">The sequence shown here is derived from an EMBL/GenBank/DDBJ whole genome shotgun (WGS) entry which is preliminary data.</text>
</comment>
<evidence type="ECO:0000259" key="5">
    <source>
        <dbReference type="Pfam" id="PF05351"/>
    </source>
</evidence>
<evidence type="ECO:0000256" key="3">
    <source>
        <dbReference type="ARBA" id="ARBA00022927"/>
    </source>
</evidence>